<dbReference type="Pfam" id="PF10551">
    <property type="entry name" value="MULE"/>
    <property type="match status" value="1"/>
</dbReference>
<reference evidence="3" key="3">
    <citation type="submission" date="2006-01" db="EMBL/GenBank/DDBJ databases">
        <authorList>
            <person name="Buell R."/>
        </authorList>
    </citation>
    <scope>NUCLEOTIDE SEQUENCE</scope>
</reference>
<gene>
    <name evidence="3" type="ordered locus">LOC_Os12g07080</name>
</gene>
<sequence>MAIVVDSELMANPNPLEPLCVVPPTHSARGLSASKVADSTESSTSETKLLVLICVVPPIQTGQGAFVSEVTVSTEPATKEAYGTLPNVFDNVEEYICVNGKGLYIDVPPIPSTDGAEPSVPTQTYGPSETFGVAEPYAEVEVNDDDSNELNVLHNLEMPIPTRYITKCKHIGCKWRIHASKLHDDRIIQRLSFPHECPTTKLMEGKMASQGWIADRLSDWLKKNPQRGPKDAKEKLEEKYEIKVKYSKAWLGVYVALDQIHGKYEENFQLLFNWKAEIEKKSPDGFLNGCKPYIGVDATRLTGKYTGQLAYATSVDGHNWLFYMAFAIFDSETDDNWSWFMQQLHAAIEEHHSRIWYRCGFKETCKCDYLTNNVFESFNNQIKGMKRLHLHKLVDSLRKLMMKKMCLRRQVGKKLPDGILPNVIKELNATSNNLRVVKIARPDDDMAVMAFVDVDNQAGRHIVHLTNKTYSCIKW</sequence>
<dbReference type="EMBL" id="DP000011">
    <property type="protein sequence ID" value="ABA95916.1"/>
    <property type="molecule type" value="Genomic_DNA"/>
</dbReference>
<reference evidence="3" key="1">
    <citation type="journal article" date="2005" name="BMC Biol.">
        <title>The sequence of rice chromosomes 11 and 12, rich in disease resistance genes and recent gene duplications.</title>
        <authorList>
            <consortium name="The rice chromosomes 11 and 12 sequencing consortia"/>
        </authorList>
    </citation>
    <scope>NUCLEOTIDE SEQUENCE [LARGE SCALE GENOMIC DNA]</scope>
</reference>
<dbReference type="PANTHER" id="PTHR31973:SF195">
    <property type="entry name" value="MUDR FAMILY TRANSPOSASE"/>
    <property type="match status" value="1"/>
</dbReference>
<evidence type="ECO:0000259" key="2">
    <source>
        <dbReference type="Pfam" id="PF10551"/>
    </source>
</evidence>
<organism evidence="3">
    <name type="scientific">Oryza sativa subsp. japonica</name>
    <name type="common">Rice</name>
    <dbReference type="NCBI Taxonomy" id="39947"/>
    <lineage>
        <taxon>Eukaryota</taxon>
        <taxon>Viridiplantae</taxon>
        <taxon>Streptophyta</taxon>
        <taxon>Embryophyta</taxon>
        <taxon>Tracheophyta</taxon>
        <taxon>Spermatophyta</taxon>
        <taxon>Magnoliopsida</taxon>
        <taxon>Liliopsida</taxon>
        <taxon>Poales</taxon>
        <taxon>Poaceae</taxon>
        <taxon>BOP clade</taxon>
        <taxon>Oryzoideae</taxon>
        <taxon>Oryzeae</taxon>
        <taxon>Oryzinae</taxon>
        <taxon>Oryza</taxon>
        <taxon>Oryza sativa</taxon>
    </lineage>
</organism>
<reference evidence="3" key="2">
    <citation type="submission" date="2005-04" db="EMBL/GenBank/DDBJ databases">
        <authorList>
            <person name="Buell C.R."/>
            <person name="Wing R.A."/>
            <person name="McCombie W.A."/>
            <person name="Ouyang S."/>
        </authorList>
    </citation>
    <scope>NUCLEOTIDE SEQUENCE</scope>
</reference>
<dbReference type="Pfam" id="PF03108">
    <property type="entry name" value="DBD_Tnp_Mut"/>
    <property type="match status" value="1"/>
</dbReference>
<name>Q2QX61_ORYSJ</name>
<protein>
    <submittedName>
        <fullName evidence="3">Transposon protein, putative, Mutator sub-class</fullName>
    </submittedName>
</protein>
<evidence type="ECO:0000259" key="1">
    <source>
        <dbReference type="Pfam" id="PF03108"/>
    </source>
</evidence>
<dbReference type="AlphaFoldDB" id="Q2QX61"/>
<feature type="domain" description="Transposase MuDR plant" evidence="1">
    <location>
        <begin position="162"/>
        <end position="188"/>
    </location>
</feature>
<feature type="domain" description="MULE transposase" evidence="2">
    <location>
        <begin position="294"/>
        <end position="352"/>
    </location>
</feature>
<dbReference type="InterPro" id="IPR004332">
    <property type="entry name" value="Transposase_MuDR"/>
</dbReference>
<evidence type="ECO:0000313" key="3">
    <source>
        <dbReference type="EMBL" id="ABA95916.1"/>
    </source>
</evidence>
<accession>Q2QX61</accession>
<dbReference type="InterPro" id="IPR018289">
    <property type="entry name" value="MULE_transposase_dom"/>
</dbReference>
<dbReference type="PANTHER" id="PTHR31973">
    <property type="entry name" value="POLYPROTEIN, PUTATIVE-RELATED"/>
    <property type="match status" value="1"/>
</dbReference>
<proteinExistence type="predicted"/>